<dbReference type="OrthoDB" id="3827912at2"/>
<feature type="signal peptide" evidence="1">
    <location>
        <begin position="1"/>
        <end position="21"/>
    </location>
</feature>
<evidence type="ECO:0000313" key="2">
    <source>
        <dbReference type="EMBL" id="ROR92730.1"/>
    </source>
</evidence>
<protein>
    <recommendedName>
        <fullName evidence="4">Alternate signal-mediated exported protein</fullName>
    </recommendedName>
</protein>
<reference evidence="2 3" key="1">
    <citation type="submission" date="2018-11" db="EMBL/GenBank/DDBJ databases">
        <title>Sequencing the genomes of 1000 actinobacteria strains.</title>
        <authorList>
            <person name="Klenk H.-P."/>
        </authorList>
    </citation>
    <scope>NUCLEOTIDE SEQUENCE [LARGE SCALE GENOMIC DNA]</scope>
    <source>
        <strain evidence="2 3">DSM 12652</strain>
    </source>
</reference>
<accession>A0A3N2CYX3</accession>
<comment type="caution">
    <text evidence="2">The sequence shown here is derived from an EMBL/GenBank/DDBJ whole genome shotgun (WGS) entry which is preliminary data.</text>
</comment>
<keyword evidence="3" id="KW-1185">Reference proteome</keyword>
<evidence type="ECO:0008006" key="4">
    <source>
        <dbReference type="Google" id="ProtNLM"/>
    </source>
</evidence>
<dbReference type="AlphaFoldDB" id="A0A3N2CYX3"/>
<dbReference type="Proteomes" id="UP000281738">
    <property type="component" value="Unassembled WGS sequence"/>
</dbReference>
<dbReference type="EMBL" id="RKHO01000001">
    <property type="protein sequence ID" value="ROR92730.1"/>
    <property type="molecule type" value="Genomic_DNA"/>
</dbReference>
<organism evidence="2 3">
    <name type="scientific">Nocardioides aurantiacus</name>
    <dbReference type="NCBI Taxonomy" id="86796"/>
    <lineage>
        <taxon>Bacteria</taxon>
        <taxon>Bacillati</taxon>
        <taxon>Actinomycetota</taxon>
        <taxon>Actinomycetes</taxon>
        <taxon>Propionibacteriales</taxon>
        <taxon>Nocardioidaceae</taxon>
        <taxon>Nocardioides</taxon>
    </lineage>
</organism>
<sequence>MKKLIVVPVVAVVAAVGAASAAGFAGGVSANPVQTGTTNDLTCATSAKVVEWGFRDDLAVPTVDTALVKLTGAQCSDQAVTVLWTNEDGSGKVQNGSNVRASGRVPAQGAGNQFVRLSFNQAFPAEELNSVRVSIDPGFEGQPYGTR</sequence>
<keyword evidence="1" id="KW-0732">Signal</keyword>
<gene>
    <name evidence="2" type="ORF">EDD33_3629</name>
</gene>
<dbReference type="RefSeq" id="WP_123392396.1">
    <property type="nucleotide sequence ID" value="NZ_RKHO01000001.1"/>
</dbReference>
<name>A0A3N2CYX3_9ACTN</name>
<evidence type="ECO:0000256" key="1">
    <source>
        <dbReference type="SAM" id="SignalP"/>
    </source>
</evidence>
<evidence type="ECO:0000313" key="3">
    <source>
        <dbReference type="Proteomes" id="UP000281738"/>
    </source>
</evidence>
<feature type="chain" id="PRO_5038707269" description="Alternate signal-mediated exported protein" evidence="1">
    <location>
        <begin position="22"/>
        <end position="147"/>
    </location>
</feature>
<proteinExistence type="predicted"/>